<feature type="compositionally biased region" description="Basic and acidic residues" evidence="1">
    <location>
        <begin position="35"/>
        <end position="45"/>
    </location>
</feature>
<evidence type="ECO:0000256" key="1">
    <source>
        <dbReference type="SAM" id="MobiDB-lite"/>
    </source>
</evidence>
<protein>
    <submittedName>
        <fullName evidence="2">Uncharacterized protein</fullName>
    </submittedName>
</protein>
<reference evidence="2 3" key="2">
    <citation type="journal article" date="2022" name="Mol. Biol. Evol.">
        <title>Comparative Genomics Reveals Insights into the Divergent Evolution of Astigmatic Mites and Household Pest Adaptations.</title>
        <authorList>
            <person name="Xiong Q."/>
            <person name="Wan A.T."/>
            <person name="Liu X."/>
            <person name="Fung C.S."/>
            <person name="Xiao X."/>
            <person name="Malainual N."/>
            <person name="Hou J."/>
            <person name="Wang L."/>
            <person name="Wang M."/>
            <person name="Yang K.Y."/>
            <person name="Cui Y."/>
            <person name="Leung E.L."/>
            <person name="Nong W."/>
            <person name="Shin S.K."/>
            <person name="Au S.W."/>
            <person name="Jeong K.Y."/>
            <person name="Chew F.T."/>
            <person name="Hui J.H."/>
            <person name="Leung T.F."/>
            <person name="Tungtrongchitr A."/>
            <person name="Zhong N."/>
            <person name="Liu Z."/>
            <person name="Tsui S.K."/>
        </authorList>
    </citation>
    <scope>NUCLEOTIDE SEQUENCE [LARGE SCALE GENOMIC DNA]</scope>
    <source>
        <strain evidence="2">Derp</strain>
    </source>
</reference>
<organism evidence="2 3">
    <name type="scientific">Dermatophagoides pteronyssinus</name>
    <name type="common">European house dust mite</name>
    <dbReference type="NCBI Taxonomy" id="6956"/>
    <lineage>
        <taxon>Eukaryota</taxon>
        <taxon>Metazoa</taxon>
        <taxon>Ecdysozoa</taxon>
        <taxon>Arthropoda</taxon>
        <taxon>Chelicerata</taxon>
        <taxon>Arachnida</taxon>
        <taxon>Acari</taxon>
        <taxon>Acariformes</taxon>
        <taxon>Sarcoptiformes</taxon>
        <taxon>Astigmata</taxon>
        <taxon>Psoroptidia</taxon>
        <taxon>Analgoidea</taxon>
        <taxon>Pyroglyphidae</taxon>
        <taxon>Dermatophagoidinae</taxon>
        <taxon>Dermatophagoides</taxon>
    </lineage>
</organism>
<proteinExistence type="predicted"/>
<evidence type="ECO:0000313" key="2">
    <source>
        <dbReference type="EMBL" id="KAH9419466.1"/>
    </source>
</evidence>
<dbReference type="Proteomes" id="UP000887458">
    <property type="component" value="Unassembled WGS sequence"/>
</dbReference>
<keyword evidence="3" id="KW-1185">Reference proteome</keyword>
<sequence>MPTNQIITNKQTTIRKVMRFNNHGRGQQCFSSKSNHNESITKEEPEKIKGNYHLGRHIIIR</sequence>
<feature type="region of interest" description="Disordered" evidence="1">
    <location>
        <begin position="23"/>
        <end position="45"/>
    </location>
</feature>
<feature type="compositionally biased region" description="Polar residues" evidence="1">
    <location>
        <begin position="24"/>
        <end position="34"/>
    </location>
</feature>
<evidence type="ECO:0000313" key="3">
    <source>
        <dbReference type="Proteomes" id="UP000887458"/>
    </source>
</evidence>
<accession>A0ABQ8JA50</accession>
<name>A0ABQ8JA50_DERPT</name>
<comment type="caution">
    <text evidence="2">The sequence shown here is derived from an EMBL/GenBank/DDBJ whole genome shotgun (WGS) entry which is preliminary data.</text>
</comment>
<dbReference type="EMBL" id="NJHN03000059">
    <property type="protein sequence ID" value="KAH9419466.1"/>
    <property type="molecule type" value="Genomic_DNA"/>
</dbReference>
<reference evidence="2 3" key="1">
    <citation type="journal article" date="2018" name="J. Allergy Clin. Immunol.">
        <title>High-quality assembly of Dermatophagoides pteronyssinus genome and transcriptome reveals a wide range of novel allergens.</title>
        <authorList>
            <person name="Liu X.Y."/>
            <person name="Yang K.Y."/>
            <person name="Wang M.Q."/>
            <person name="Kwok J.S."/>
            <person name="Zeng X."/>
            <person name="Yang Z."/>
            <person name="Xiao X.J."/>
            <person name="Lau C.P."/>
            <person name="Li Y."/>
            <person name="Huang Z.M."/>
            <person name="Ba J.G."/>
            <person name="Yim A.K."/>
            <person name="Ouyang C.Y."/>
            <person name="Ngai S.M."/>
            <person name="Chan T.F."/>
            <person name="Leung E.L."/>
            <person name="Liu L."/>
            <person name="Liu Z.G."/>
            <person name="Tsui S.K."/>
        </authorList>
    </citation>
    <scope>NUCLEOTIDE SEQUENCE [LARGE SCALE GENOMIC DNA]</scope>
    <source>
        <strain evidence="2">Derp</strain>
    </source>
</reference>
<gene>
    <name evidence="2" type="ORF">DERP_010678</name>
</gene>